<dbReference type="PANTHER" id="PTHR23514">
    <property type="entry name" value="BYPASS OF STOP CODON PROTEIN 6"/>
    <property type="match status" value="1"/>
</dbReference>
<dbReference type="Pfam" id="PF07690">
    <property type="entry name" value="MFS_1"/>
    <property type="match status" value="2"/>
</dbReference>
<dbReference type="SUPFAM" id="SSF54373">
    <property type="entry name" value="FAD-linked reductases, C-terminal domain"/>
    <property type="match status" value="1"/>
</dbReference>
<dbReference type="STRING" id="1573173.A0A161WL14"/>
<dbReference type="Gene3D" id="3.30.560.10">
    <property type="entry name" value="Glucose Oxidase, domain 3"/>
    <property type="match status" value="1"/>
</dbReference>
<dbReference type="PROSITE" id="PS00623">
    <property type="entry name" value="GMC_OXRED_1"/>
    <property type="match status" value="1"/>
</dbReference>
<accession>A0A161WL14</accession>
<evidence type="ECO:0000313" key="12">
    <source>
        <dbReference type="EMBL" id="KZL71746.1"/>
    </source>
</evidence>
<evidence type="ECO:0000256" key="5">
    <source>
        <dbReference type="ARBA" id="ARBA00022692"/>
    </source>
</evidence>
<evidence type="ECO:0000256" key="8">
    <source>
        <dbReference type="RuleBase" id="RU003968"/>
    </source>
</evidence>
<dbReference type="InterPro" id="IPR036259">
    <property type="entry name" value="MFS_trans_sf"/>
</dbReference>
<feature type="transmembrane region" description="Helical" evidence="10">
    <location>
        <begin position="1259"/>
        <end position="1281"/>
    </location>
</feature>
<feature type="transmembrane region" description="Helical" evidence="10">
    <location>
        <begin position="154"/>
        <end position="177"/>
    </location>
</feature>
<dbReference type="InterPro" id="IPR011701">
    <property type="entry name" value="MFS"/>
</dbReference>
<dbReference type="GO" id="GO:0016614">
    <property type="term" value="F:oxidoreductase activity, acting on CH-OH group of donors"/>
    <property type="evidence" value="ECO:0007669"/>
    <property type="project" value="InterPro"/>
</dbReference>
<evidence type="ECO:0000256" key="4">
    <source>
        <dbReference type="ARBA" id="ARBA00022448"/>
    </source>
</evidence>
<comment type="similarity">
    <text evidence="3 8">Belongs to the GMC oxidoreductase family.</text>
</comment>
<organism evidence="12 13">
    <name type="scientific">Colletotrichum incanum</name>
    <name type="common">Soybean anthracnose fungus</name>
    <dbReference type="NCBI Taxonomy" id="1573173"/>
    <lineage>
        <taxon>Eukaryota</taxon>
        <taxon>Fungi</taxon>
        <taxon>Dikarya</taxon>
        <taxon>Ascomycota</taxon>
        <taxon>Pezizomycotina</taxon>
        <taxon>Sordariomycetes</taxon>
        <taxon>Hypocreomycetidae</taxon>
        <taxon>Glomerellales</taxon>
        <taxon>Glomerellaceae</taxon>
        <taxon>Colletotrichum</taxon>
        <taxon>Colletotrichum spaethianum species complex</taxon>
    </lineage>
</organism>
<feature type="transmembrane region" description="Helical" evidence="10">
    <location>
        <begin position="1503"/>
        <end position="1521"/>
    </location>
</feature>
<evidence type="ECO:0000256" key="1">
    <source>
        <dbReference type="ARBA" id="ARBA00004127"/>
    </source>
</evidence>
<feature type="transmembrane region" description="Helical" evidence="10">
    <location>
        <begin position="388"/>
        <end position="411"/>
    </location>
</feature>
<name>A0A161WL14_COLIC</name>
<dbReference type="Pfam" id="PF00732">
    <property type="entry name" value="GMC_oxred_N"/>
    <property type="match status" value="1"/>
</dbReference>
<comment type="caution">
    <text evidence="12">The sequence shown here is derived from an EMBL/GenBank/DDBJ whole genome shotgun (WGS) entry which is preliminary data.</text>
</comment>
<feature type="region of interest" description="Disordered" evidence="9">
    <location>
        <begin position="477"/>
        <end position="496"/>
    </location>
</feature>
<evidence type="ECO:0000256" key="7">
    <source>
        <dbReference type="ARBA" id="ARBA00023136"/>
    </source>
</evidence>
<feature type="transmembrane region" description="Helical" evidence="10">
    <location>
        <begin position="189"/>
        <end position="210"/>
    </location>
</feature>
<keyword evidence="7 10" id="KW-0472">Membrane</keyword>
<sequence>MASISMTTADPARAAVEMQPIPTLSQQGADKSEQAAAIGRQEPRSSETSVQSDIDITLQRWNSPPINRYRTAATFWSFLVVGMNDGSYGLETYYNVNYTVVSLIFLSPFVGYAIASAVNNLAHVHFGQRGVALLAPMCHFIPYLVFSFHPPYPVLVALYVLVGMGNGLADAAWCSFIGQMANSHEMSGILQACYAFGATIAPLIATALSAEGQPGWYAFFYVMTAASAVESITLLATFWTQTGAVYLAENPSDSGGKSGRTRQALKNKLTWIFAFFVFGYCGAEGEFTHTLPQALCPLFYDIEISNGSETLVVALGGWIVVFMQRMRNASSVVGGAVATGYWGGMTFGRLFLSLVTIRLGEFWAMFLYLGVTIVLELVFWLVPNLVVSAVAAALIGVAMGPMYPVAVVLITKVMPRSLHVGTIGFAAAFGGSGGAILPFAVGAIAQAKGVQTLQPIVLAICVVLGCLWMLLPRRPREKKESSSEDSSGPRGGTTGLVLADRLSESGNQKILVLEAGPDPSVVAMHEAPGAVEFIGGTAIDWNFYTEPQQGLGGRKLAYHRGRGLGGSSILNGLYYGRGSANVYDHWVELGNPGWGWEDVYPAFIKGTRFNAPNNGTGYNQKYQTWDPTAYSDGPLEIGFQGFVPPSSVAFIEACEAVDIPIVQDLNNGKNVGVKQGTATLTSKYRRSSAYDYYKVAANRPNVQILHNAPVQQIKFSRNANGTPVASGVVFIDHSRGRHHTVAASKEVIVTLGTFQSPQMLMVSGIGPKATLDAFDIEPVIINENVGQHMMDHNVYSISATVVPEASTHHLMFNTTAVQASQDEYYSAGKGVYTAPGGITNGFQELSNEKLEAIGAGAVIEAGFTNRSTVEFLFESFFYPNSPGPTYEPLADGSYISVTVSSMVALSKGNITIQSSGMSDAPIINPNYYTHPADRAIAVNAFRDARKILAHAAFANLTIGPDHGEVAPGVANIASDDDKAIFEYIKATTLPNWHASGTNRMLPLEDGGVVDPRLRVYGVQGLRVIDSSIMPTVPDVNIAGPQGVYKIIQKLPLPKESKRCSPDMETNGLSTSHTLEIAVTIKEPDNRTFKYHATLPVILFISSRIPIDADENLLHLENHTIGNSLPVSCGGLDVPPMYGAHLNDKILDSLTVHSQIGTNTDAIELQHFPSPPLGALHPTHYTEEATLIVSNKHQNGSSQFYEIGRGQFPDSPPPPDEALAVIQKWNNPPSNVARAVAVFLSMMVMGANDASYGLGKYYELPYIFTSLIFLAPFIGHTLSAVLNNSLHESVGQRGIAIICSSCHLASYVAISLHPPYPALVFIYMLAGLGNGVGDAAWNSWVGSLADASPIISLMHACYGLGAVFGPVTASVMVTKAQLPWYTFYYFMVGLAGIELISTVATFWSATASIYRESNPKGPEPRESIVHETLFKLPSARVTWLCAVFALGYVGLEVSLGGWIVTFMLQVRHGEEFASGMTATGFWAGLALGRVALGFVTPQIGEKLAVMLYLGAAVFLQLLFWLIPEFFVSAVTVSLQGFFLGPLFPTMMVAITKLLPRHLHVSAIGFAIAFGGSGAAILPFVIGAQAQRHGVQVLSPIVLGTLAFLLLTWSLLPSISRKHD</sequence>
<proteinExistence type="inferred from homology"/>
<feature type="region of interest" description="Disordered" evidence="9">
    <location>
        <begin position="1"/>
        <end position="51"/>
    </location>
</feature>
<feature type="transmembrane region" description="Helical" evidence="10">
    <location>
        <begin position="269"/>
        <end position="285"/>
    </location>
</feature>
<keyword evidence="8" id="KW-0285">Flavoprotein</keyword>
<dbReference type="Gene3D" id="1.20.1250.20">
    <property type="entry name" value="MFS general substrate transporter like domains"/>
    <property type="match status" value="3"/>
</dbReference>
<feature type="transmembrane region" description="Helical" evidence="10">
    <location>
        <begin position="362"/>
        <end position="382"/>
    </location>
</feature>
<evidence type="ECO:0000256" key="2">
    <source>
        <dbReference type="ARBA" id="ARBA00008335"/>
    </source>
</evidence>
<keyword evidence="13" id="KW-1185">Reference proteome</keyword>
<feature type="transmembrane region" description="Helical" evidence="10">
    <location>
        <begin position="1561"/>
        <end position="1580"/>
    </location>
</feature>
<dbReference type="GO" id="GO:0022857">
    <property type="term" value="F:transmembrane transporter activity"/>
    <property type="evidence" value="ECO:0007669"/>
    <property type="project" value="InterPro"/>
</dbReference>
<feature type="domain" description="Major facilitator superfamily (MFS) profile" evidence="11">
    <location>
        <begin position="1437"/>
        <end position="1618"/>
    </location>
</feature>
<feature type="transmembrane region" description="Helical" evidence="10">
    <location>
        <begin position="1436"/>
        <end position="1459"/>
    </location>
</feature>
<dbReference type="EMBL" id="LFIW01002399">
    <property type="protein sequence ID" value="KZL71746.1"/>
    <property type="molecule type" value="Genomic_DNA"/>
</dbReference>
<dbReference type="GO" id="GO:0012505">
    <property type="term" value="C:endomembrane system"/>
    <property type="evidence" value="ECO:0007669"/>
    <property type="project" value="UniProtKB-SubCell"/>
</dbReference>
<keyword evidence="6 10" id="KW-1133">Transmembrane helix</keyword>
<dbReference type="PROSITE" id="PS50850">
    <property type="entry name" value="MFS"/>
    <property type="match status" value="2"/>
</dbReference>
<reference evidence="12 13" key="1">
    <citation type="submission" date="2015-06" db="EMBL/GenBank/DDBJ databases">
        <title>Survival trade-offs in plant roots during colonization by closely related pathogenic and mutualistic fungi.</title>
        <authorList>
            <person name="Hacquard S."/>
            <person name="Kracher B."/>
            <person name="Hiruma K."/>
            <person name="Weinman A."/>
            <person name="Muench P."/>
            <person name="Garrido Oter R."/>
            <person name="Ver Loren van Themaat E."/>
            <person name="Dallerey J.-F."/>
            <person name="Damm U."/>
            <person name="Henrissat B."/>
            <person name="Lespinet O."/>
            <person name="Thon M."/>
            <person name="Kemen E."/>
            <person name="McHardy A.C."/>
            <person name="Schulze-Lefert P."/>
            <person name="O'Connell R.J."/>
        </authorList>
    </citation>
    <scope>NUCLEOTIDE SEQUENCE [LARGE SCALE GENOMIC DNA]</scope>
    <source>
        <strain evidence="12 13">MAFF 238704</strain>
    </source>
</reference>
<comment type="similarity">
    <text evidence="2">Belongs to the major facilitator superfamily.</text>
</comment>
<evidence type="ECO:0000313" key="13">
    <source>
        <dbReference type="Proteomes" id="UP000076584"/>
    </source>
</evidence>
<dbReference type="InterPro" id="IPR051788">
    <property type="entry name" value="MFS_Transporter"/>
</dbReference>
<dbReference type="InterPro" id="IPR036188">
    <property type="entry name" value="FAD/NAD-bd_sf"/>
</dbReference>
<dbReference type="SUPFAM" id="SSF51905">
    <property type="entry name" value="FAD/NAD(P)-binding domain"/>
    <property type="match status" value="1"/>
</dbReference>
<feature type="transmembrane region" description="Helical" evidence="10">
    <location>
        <begin position="1382"/>
        <end position="1402"/>
    </location>
</feature>
<dbReference type="PANTHER" id="PTHR23514:SF3">
    <property type="entry name" value="BYPASS OF STOP CODON PROTEIN 6"/>
    <property type="match status" value="1"/>
</dbReference>
<feature type="transmembrane region" description="Helical" evidence="10">
    <location>
        <begin position="1592"/>
        <end position="1610"/>
    </location>
</feature>
<feature type="transmembrane region" description="Helical" evidence="10">
    <location>
        <begin position="332"/>
        <end position="355"/>
    </location>
</feature>
<dbReference type="InterPro" id="IPR007867">
    <property type="entry name" value="GMC_OxRtase_C"/>
</dbReference>
<evidence type="ECO:0000256" key="10">
    <source>
        <dbReference type="SAM" id="Phobius"/>
    </source>
</evidence>
<dbReference type="FunFam" id="1.20.1250.20:FF:000286">
    <property type="entry name" value="MFS efflux transporter"/>
    <property type="match status" value="2"/>
</dbReference>
<evidence type="ECO:0000259" key="11">
    <source>
        <dbReference type="PROSITE" id="PS50850"/>
    </source>
</evidence>
<evidence type="ECO:0000256" key="3">
    <source>
        <dbReference type="ARBA" id="ARBA00010790"/>
    </source>
</evidence>
<dbReference type="Proteomes" id="UP000076584">
    <property type="component" value="Unassembled WGS sequence"/>
</dbReference>
<dbReference type="FunFam" id="1.20.1250.20:FF:000308">
    <property type="entry name" value="MFS efflux transporter"/>
    <property type="match status" value="1"/>
</dbReference>
<feature type="transmembrane region" description="Helical" evidence="10">
    <location>
        <begin position="1527"/>
        <end position="1549"/>
    </location>
</feature>
<dbReference type="Pfam" id="PF05199">
    <property type="entry name" value="GMC_oxred_C"/>
    <property type="match status" value="1"/>
</dbReference>
<feature type="transmembrane region" description="Helical" evidence="10">
    <location>
        <begin position="216"/>
        <end position="248"/>
    </location>
</feature>
<feature type="transmembrane region" description="Helical" evidence="10">
    <location>
        <begin position="1471"/>
        <end position="1491"/>
    </location>
</feature>
<evidence type="ECO:0000256" key="6">
    <source>
        <dbReference type="ARBA" id="ARBA00022989"/>
    </source>
</evidence>
<protein>
    <submittedName>
        <fullName evidence="12">Glucose-methanol-choline oxidoreductase:gmc oxidoreductase</fullName>
    </submittedName>
</protein>
<dbReference type="SUPFAM" id="SSF103473">
    <property type="entry name" value="MFS general substrate transporter"/>
    <property type="match status" value="2"/>
</dbReference>
<feature type="transmembrane region" description="Helical" evidence="10">
    <location>
        <begin position="1348"/>
        <end position="1370"/>
    </location>
</feature>
<gene>
    <name evidence="12" type="ORF">CI238_02450</name>
</gene>
<feature type="domain" description="Major facilitator superfamily (MFS) profile" evidence="11">
    <location>
        <begin position="56"/>
        <end position="477"/>
    </location>
</feature>
<keyword evidence="4" id="KW-0813">Transport</keyword>
<dbReference type="InterPro" id="IPR000172">
    <property type="entry name" value="GMC_OxRdtase_N"/>
</dbReference>
<dbReference type="GO" id="GO:0050660">
    <property type="term" value="F:flavin adenine dinucleotide binding"/>
    <property type="evidence" value="ECO:0007669"/>
    <property type="project" value="InterPro"/>
</dbReference>
<keyword evidence="8" id="KW-0274">FAD</keyword>
<dbReference type="Gene3D" id="3.50.50.60">
    <property type="entry name" value="FAD/NAD(P)-binding domain"/>
    <property type="match status" value="1"/>
</dbReference>
<evidence type="ECO:0000256" key="9">
    <source>
        <dbReference type="SAM" id="MobiDB-lite"/>
    </source>
</evidence>
<dbReference type="PROSITE" id="PS00624">
    <property type="entry name" value="GMC_OXRED_2"/>
    <property type="match status" value="1"/>
</dbReference>
<keyword evidence="5 10" id="KW-0812">Transmembrane</keyword>
<dbReference type="GO" id="GO:0016020">
    <property type="term" value="C:membrane"/>
    <property type="evidence" value="ECO:0007669"/>
    <property type="project" value="TreeGrafter"/>
</dbReference>
<feature type="transmembrane region" description="Helical" evidence="10">
    <location>
        <begin position="96"/>
        <end position="118"/>
    </location>
</feature>
<feature type="transmembrane region" description="Helical" evidence="10">
    <location>
        <begin position="423"/>
        <end position="447"/>
    </location>
</feature>
<dbReference type="InterPro" id="IPR020846">
    <property type="entry name" value="MFS_dom"/>
</dbReference>
<comment type="subcellular location">
    <subcellularLocation>
        <location evidence="1">Endomembrane system</location>
        <topology evidence="1">Multi-pass membrane protein</topology>
    </subcellularLocation>
</comment>
<feature type="transmembrane region" description="Helical" evidence="10">
    <location>
        <begin position="453"/>
        <end position="471"/>
    </location>
</feature>